<name>A0A9P6HXC2_9PEZI</name>
<dbReference type="AlphaFoldDB" id="A0A9P6HXC2"/>
<dbReference type="OrthoDB" id="4795535at2759"/>
<sequence>MKRIPSLPFKPEDFVRYPEHACLAKDATAPAPELISELHAIVKTGTPREIKIAMENAGYDCDAPGVAVMFMAIEPTTGDSLMHTAAAAQRPDAMDALRHFRTHNAAYYDNPFYALYTHQNHAGDTILHVAARSGKLAVVAAAFQVFRHEHLILDEEKLRSGQDAEGHMWDDDNEEAYHMRIGGVLFLVRQNSEGRTAADEARALGFGDIVAWLERTVKAYDTKGESSDPSILQLWQDSCNEYYGLP</sequence>
<comment type="caution">
    <text evidence="1">The sequence shown here is derived from an EMBL/GenBank/DDBJ whole genome shotgun (WGS) entry which is preliminary data.</text>
</comment>
<accession>A0A9P6HXC2</accession>
<evidence type="ECO:0000313" key="2">
    <source>
        <dbReference type="Proteomes" id="UP000781932"/>
    </source>
</evidence>
<dbReference type="Gene3D" id="1.25.40.20">
    <property type="entry name" value="Ankyrin repeat-containing domain"/>
    <property type="match status" value="1"/>
</dbReference>
<dbReference type="EMBL" id="JAATWM020000042">
    <property type="protein sequence ID" value="KAF9871762.1"/>
    <property type="molecule type" value="Genomic_DNA"/>
</dbReference>
<reference evidence="1" key="1">
    <citation type="submission" date="2020-03" db="EMBL/GenBank/DDBJ databases">
        <authorList>
            <person name="He L."/>
        </authorList>
    </citation>
    <scope>NUCLEOTIDE SEQUENCE</scope>
    <source>
        <strain evidence="1">CkLH20</strain>
    </source>
</reference>
<evidence type="ECO:0000313" key="1">
    <source>
        <dbReference type="EMBL" id="KAF9871762.1"/>
    </source>
</evidence>
<organism evidence="1 2">
    <name type="scientific">Colletotrichum karsti</name>
    <dbReference type="NCBI Taxonomy" id="1095194"/>
    <lineage>
        <taxon>Eukaryota</taxon>
        <taxon>Fungi</taxon>
        <taxon>Dikarya</taxon>
        <taxon>Ascomycota</taxon>
        <taxon>Pezizomycotina</taxon>
        <taxon>Sordariomycetes</taxon>
        <taxon>Hypocreomycetidae</taxon>
        <taxon>Glomerellales</taxon>
        <taxon>Glomerellaceae</taxon>
        <taxon>Colletotrichum</taxon>
        <taxon>Colletotrichum boninense species complex</taxon>
    </lineage>
</organism>
<evidence type="ECO:0008006" key="3">
    <source>
        <dbReference type="Google" id="ProtNLM"/>
    </source>
</evidence>
<reference evidence="1" key="2">
    <citation type="submission" date="2020-11" db="EMBL/GenBank/DDBJ databases">
        <title>Whole genome sequencing of Colletotrichum sp.</title>
        <authorList>
            <person name="Li H."/>
        </authorList>
    </citation>
    <scope>NUCLEOTIDE SEQUENCE</scope>
    <source>
        <strain evidence="1">CkLH20</strain>
    </source>
</reference>
<proteinExistence type="predicted"/>
<dbReference type="SUPFAM" id="SSF48403">
    <property type="entry name" value="Ankyrin repeat"/>
    <property type="match status" value="1"/>
</dbReference>
<dbReference type="GeneID" id="62166484"/>
<dbReference type="InterPro" id="IPR036770">
    <property type="entry name" value="Ankyrin_rpt-contain_sf"/>
</dbReference>
<dbReference type="RefSeq" id="XP_038741223.1">
    <property type="nucleotide sequence ID" value="XM_038893410.1"/>
</dbReference>
<gene>
    <name evidence="1" type="ORF">CkaCkLH20_10696</name>
</gene>
<dbReference type="Proteomes" id="UP000781932">
    <property type="component" value="Unassembled WGS sequence"/>
</dbReference>
<keyword evidence="2" id="KW-1185">Reference proteome</keyword>
<protein>
    <recommendedName>
        <fullName evidence="3">Ankyrin repeat protein</fullName>
    </recommendedName>
</protein>